<dbReference type="UniPathway" id="UPA00621"/>
<keyword evidence="7" id="KW-0862">Zinc</keyword>
<keyword evidence="5 10" id="KW-0808">Transferase</keyword>
<evidence type="ECO:0000256" key="4">
    <source>
        <dbReference type="ARBA" id="ARBA00020837"/>
    </source>
</evidence>
<dbReference type="Pfam" id="PF06130">
    <property type="entry name" value="PTAC"/>
    <property type="match status" value="1"/>
</dbReference>
<dbReference type="GO" id="GO:0046872">
    <property type="term" value="F:metal ion binding"/>
    <property type="evidence" value="ECO:0007669"/>
    <property type="project" value="UniProtKB-KW"/>
</dbReference>
<protein>
    <recommendedName>
        <fullName evidence="4 10">Phosphate propanoyltransferase</fullName>
        <ecNumber evidence="3 10">2.3.1.222</ecNumber>
    </recommendedName>
</protein>
<reference evidence="11" key="1">
    <citation type="submission" date="2020-09" db="EMBL/GenBank/DDBJ databases">
        <title>New species isolated from human feces.</title>
        <authorList>
            <person name="Kitahara M."/>
            <person name="Shigeno Y."/>
            <person name="Shime M."/>
            <person name="Matsumoto Y."/>
            <person name="Nakamura S."/>
            <person name="Motooka D."/>
            <person name="Fukuoka S."/>
            <person name="Nishikawa H."/>
            <person name="Benno Y."/>
        </authorList>
    </citation>
    <scope>NUCLEOTIDE SEQUENCE</scope>
    <source>
        <strain evidence="11">MM50</strain>
    </source>
</reference>
<dbReference type="PANTHER" id="PTHR39453:SF1">
    <property type="entry name" value="PHOSPHATE PROPANOYLTRANSFERASE"/>
    <property type="match status" value="1"/>
</dbReference>
<dbReference type="AlphaFoldDB" id="A0A810PZZ7"/>
<comment type="similarity">
    <text evidence="2 10">Belongs to the PduL family.</text>
</comment>
<sequence>MSFMIETSARHIHLTQETLEKLFGEGYELTVRKPLSYPGQFASNERLTVVGPKKEMANVSILGPVRKMDQIELSATDARTLGIDAPVRESGDVKGSGACKLVGPKGEVELTEGVIIAKRHLHITEADAAEMGVKNGEIIKVACGGEGRKLIFDDVVVRVNKDAVTTMHIDTDESQAAGNPKVGEIVR</sequence>
<dbReference type="GO" id="GO:0016747">
    <property type="term" value="F:acyltransferase activity, transferring groups other than amino-acyl groups"/>
    <property type="evidence" value="ECO:0007669"/>
    <property type="project" value="InterPro"/>
</dbReference>
<keyword evidence="8 10" id="KW-0012">Acyltransferase</keyword>
<comment type="catalytic activity">
    <reaction evidence="9 10">
        <text>propanoyl-CoA + phosphate = propanoyl phosphate + CoA</text>
        <dbReference type="Rhea" id="RHEA:28046"/>
        <dbReference type="ChEBI" id="CHEBI:43474"/>
        <dbReference type="ChEBI" id="CHEBI:57287"/>
        <dbReference type="ChEBI" id="CHEBI:57392"/>
        <dbReference type="ChEBI" id="CHEBI:58933"/>
        <dbReference type="EC" id="2.3.1.222"/>
    </reaction>
</comment>
<evidence type="ECO:0000256" key="2">
    <source>
        <dbReference type="ARBA" id="ARBA00007342"/>
    </source>
</evidence>
<comment type="pathway">
    <text evidence="10">Polyol metabolism; 1,2-propanediol degradation.</text>
</comment>
<comment type="function">
    <text evidence="10">Involved in 1,2-propanediol (1,2-PD) degradation by catalyzing the conversion of propanoyl-CoA to propanoyl-phosphate.</text>
</comment>
<evidence type="ECO:0000256" key="6">
    <source>
        <dbReference type="ARBA" id="ARBA00022723"/>
    </source>
</evidence>
<organism evidence="11 12">
    <name type="scientific">Vescimonas coprocola</name>
    <dbReference type="NCBI Taxonomy" id="2714355"/>
    <lineage>
        <taxon>Bacteria</taxon>
        <taxon>Bacillati</taxon>
        <taxon>Bacillota</taxon>
        <taxon>Clostridia</taxon>
        <taxon>Eubacteriales</taxon>
        <taxon>Oscillospiraceae</taxon>
        <taxon>Vescimonas</taxon>
    </lineage>
</organism>
<dbReference type="Proteomes" id="UP000681035">
    <property type="component" value="Chromosome"/>
</dbReference>
<dbReference type="KEGG" id="vcop:MM50RIKEN_14210"/>
<evidence type="ECO:0000313" key="11">
    <source>
        <dbReference type="EMBL" id="BCK81658.1"/>
    </source>
</evidence>
<dbReference type="NCBIfam" id="NF011652">
    <property type="entry name" value="PRK15070.1"/>
    <property type="match status" value="1"/>
</dbReference>
<dbReference type="EC" id="2.3.1.222" evidence="3 10"/>
<proteinExistence type="inferred from homology"/>
<evidence type="ECO:0000256" key="3">
    <source>
        <dbReference type="ARBA" id="ARBA00012206"/>
    </source>
</evidence>
<evidence type="ECO:0000256" key="8">
    <source>
        <dbReference type="ARBA" id="ARBA00023315"/>
    </source>
</evidence>
<evidence type="ECO:0000256" key="1">
    <source>
        <dbReference type="ARBA" id="ARBA00001947"/>
    </source>
</evidence>
<evidence type="ECO:0000256" key="9">
    <source>
        <dbReference type="ARBA" id="ARBA00047589"/>
    </source>
</evidence>
<evidence type="ECO:0000313" key="12">
    <source>
        <dbReference type="Proteomes" id="UP000681035"/>
    </source>
</evidence>
<dbReference type="RefSeq" id="WP_021858312.1">
    <property type="nucleotide sequence ID" value="NZ_AP023418.1"/>
</dbReference>
<gene>
    <name evidence="11" type="primary">pduL</name>
    <name evidence="11" type="ORF">MM50RIKEN_14210</name>
</gene>
<dbReference type="PIRSF" id="PIRSF010130">
    <property type="entry name" value="PduL"/>
    <property type="match status" value="1"/>
</dbReference>
<keyword evidence="12" id="KW-1185">Reference proteome</keyword>
<evidence type="ECO:0000256" key="10">
    <source>
        <dbReference type="PIRNR" id="PIRNR010130"/>
    </source>
</evidence>
<dbReference type="InterPro" id="IPR008300">
    <property type="entry name" value="PTAC"/>
</dbReference>
<keyword evidence="6" id="KW-0479">Metal-binding</keyword>
<comment type="cofactor">
    <cofactor evidence="1">
        <name>Zn(2+)</name>
        <dbReference type="ChEBI" id="CHEBI:29105"/>
    </cofactor>
</comment>
<dbReference type="GO" id="GO:0051144">
    <property type="term" value="P:1,2-propanediol catabolic process"/>
    <property type="evidence" value="ECO:0007669"/>
    <property type="project" value="UniProtKB-UniPathway"/>
</dbReference>
<name>A0A810PZZ7_9FIRM</name>
<dbReference type="EMBL" id="AP023418">
    <property type="protein sequence ID" value="BCK81658.1"/>
    <property type="molecule type" value="Genomic_DNA"/>
</dbReference>
<evidence type="ECO:0000256" key="7">
    <source>
        <dbReference type="ARBA" id="ARBA00022833"/>
    </source>
</evidence>
<dbReference type="PANTHER" id="PTHR39453">
    <property type="entry name" value="PHOSPHATE PROPANOYLTRANSFERASE"/>
    <property type="match status" value="1"/>
</dbReference>
<evidence type="ECO:0000256" key="5">
    <source>
        <dbReference type="ARBA" id="ARBA00022679"/>
    </source>
</evidence>
<accession>A0A810PZZ7</accession>